<dbReference type="InterPro" id="IPR007110">
    <property type="entry name" value="Ig-like_dom"/>
</dbReference>
<feature type="domain" description="Ig-like" evidence="9">
    <location>
        <begin position="1420"/>
        <end position="1509"/>
    </location>
</feature>
<dbReference type="FunFam" id="2.60.40.10:FF:000345">
    <property type="entry name" value="Muscle M-line assembly protein unc-89"/>
    <property type="match status" value="1"/>
</dbReference>
<dbReference type="SUPFAM" id="SSF48726">
    <property type="entry name" value="Immunoglobulin"/>
    <property type="match status" value="6"/>
</dbReference>
<dbReference type="Gene3D" id="2.60.40.10">
    <property type="entry name" value="Immunoglobulins"/>
    <property type="match status" value="6"/>
</dbReference>
<feature type="compositionally biased region" description="Polar residues" evidence="8">
    <location>
        <begin position="828"/>
        <end position="838"/>
    </location>
</feature>
<feature type="compositionally biased region" description="Low complexity" evidence="8">
    <location>
        <begin position="1045"/>
        <end position="1059"/>
    </location>
</feature>
<reference evidence="10" key="1">
    <citation type="journal article" date="2013" name="Genetics">
        <title>The draft genome and transcriptome of Panagrellus redivivus are shaped by the harsh demands of a free-living lifestyle.</title>
        <authorList>
            <person name="Srinivasan J."/>
            <person name="Dillman A.R."/>
            <person name="Macchietto M.G."/>
            <person name="Heikkinen L."/>
            <person name="Lakso M."/>
            <person name="Fracchia K.M."/>
            <person name="Antoshechkin I."/>
            <person name="Mortazavi A."/>
            <person name="Wong G."/>
            <person name="Sternberg P.W."/>
        </authorList>
    </citation>
    <scope>NUCLEOTIDE SEQUENCE [LARGE SCALE GENOMIC DNA]</scope>
    <source>
        <strain evidence="10">MT8872</strain>
    </source>
</reference>
<dbReference type="SMART" id="SM00408">
    <property type="entry name" value="IGc2"/>
    <property type="match status" value="6"/>
</dbReference>
<keyword evidence="6" id="KW-0393">Immunoglobulin domain</keyword>
<evidence type="ECO:0000256" key="3">
    <source>
        <dbReference type="ARBA" id="ARBA00022490"/>
    </source>
</evidence>
<feature type="compositionally biased region" description="Polar residues" evidence="8">
    <location>
        <begin position="768"/>
        <end position="786"/>
    </location>
</feature>
<comment type="similarity">
    <text evidence="2">Belongs to the protein kinase superfamily. CAMK Ser/Thr protein kinase family.</text>
</comment>
<evidence type="ECO:0000256" key="1">
    <source>
        <dbReference type="ARBA" id="ARBA00004204"/>
    </source>
</evidence>
<feature type="region of interest" description="Disordered" evidence="8">
    <location>
        <begin position="1169"/>
        <end position="1203"/>
    </location>
</feature>
<dbReference type="GO" id="GO:0031672">
    <property type="term" value="C:A band"/>
    <property type="evidence" value="ECO:0007669"/>
    <property type="project" value="UniProtKB-ARBA"/>
</dbReference>
<name>A0A7E4VLM8_PANRE</name>
<evidence type="ECO:0000256" key="5">
    <source>
        <dbReference type="ARBA" id="ARBA00023157"/>
    </source>
</evidence>
<feature type="compositionally biased region" description="Low complexity" evidence="8">
    <location>
        <begin position="1136"/>
        <end position="1148"/>
    </location>
</feature>
<evidence type="ECO:0000256" key="8">
    <source>
        <dbReference type="SAM" id="MobiDB-lite"/>
    </source>
</evidence>
<dbReference type="PROSITE" id="PS50835">
    <property type="entry name" value="IG_LIKE"/>
    <property type="match status" value="6"/>
</dbReference>
<evidence type="ECO:0000256" key="6">
    <source>
        <dbReference type="ARBA" id="ARBA00023319"/>
    </source>
</evidence>
<feature type="region of interest" description="Disordered" evidence="8">
    <location>
        <begin position="1126"/>
        <end position="1148"/>
    </location>
</feature>
<feature type="compositionally biased region" description="Low complexity" evidence="8">
    <location>
        <begin position="1181"/>
        <end position="1190"/>
    </location>
</feature>
<feature type="compositionally biased region" description="Basic and acidic residues" evidence="8">
    <location>
        <begin position="730"/>
        <end position="757"/>
    </location>
</feature>
<keyword evidence="7" id="KW-0175">Coiled coil</keyword>
<dbReference type="PANTHER" id="PTHR47633:SF4">
    <property type="entry name" value="MYOPALLADIN ISOFORM X1"/>
    <property type="match status" value="1"/>
</dbReference>
<evidence type="ECO:0000256" key="2">
    <source>
        <dbReference type="ARBA" id="ARBA00006692"/>
    </source>
</evidence>
<feature type="coiled-coil region" evidence="7">
    <location>
        <begin position="488"/>
        <end position="533"/>
    </location>
</feature>
<feature type="domain" description="Ig-like" evidence="9">
    <location>
        <begin position="1801"/>
        <end position="1891"/>
    </location>
</feature>
<feature type="compositionally biased region" description="Basic and acidic residues" evidence="8">
    <location>
        <begin position="788"/>
        <end position="799"/>
    </location>
</feature>
<evidence type="ECO:0000256" key="7">
    <source>
        <dbReference type="SAM" id="Coils"/>
    </source>
</evidence>
<dbReference type="SUPFAM" id="SSF46966">
    <property type="entry name" value="Spectrin repeat"/>
    <property type="match status" value="2"/>
</dbReference>
<dbReference type="Gene3D" id="1.20.58.60">
    <property type="match status" value="2"/>
</dbReference>
<organism evidence="10 11">
    <name type="scientific">Panagrellus redivivus</name>
    <name type="common">Microworm</name>
    <dbReference type="NCBI Taxonomy" id="6233"/>
    <lineage>
        <taxon>Eukaryota</taxon>
        <taxon>Metazoa</taxon>
        <taxon>Ecdysozoa</taxon>
        <taxon>Nematoda</taxon>
        <taxon>Chromadorea</taxon>
        <taxon>Rhabditida</taxon>
        <taxon>Tylenchina</taxon>
        <taxon>Panagrolaimomorpha</taxon>
        <taxon>Panagrolaimoidea</taxon>
        <taxon>Panagrolaimidae</taxon>
        <taxon>Panagrellus</taxon>
    </lineage>
</organism>
<dbReference type="FunFam" id="2.60.40.10:FF:000080">
    <property type="entry name" value="Myosin light chain kinase, smooth muscle"/>
    <property type="match status" value="1"/>
</dbReference>
<dbReference type="FunFam" id="2.60.40.10:FF:000425">
    <property type="entry name" value="Myosin light chain kinase"/>
    <property type="match status" value="2"/>
</dbReference>
<evidence type="ECO:0000313" key="10">
    <source>
        <dbReference type="Proteomes" id="UP000492821"/>
    </source>
</evidence>
<dbReference type="InterPro" id="IPR036179">
    <property type="entry name" value="Ig-like_dom_sf"/>
</dbReference>
<feature type="compositionally biased region" description="Basic and acidic residues" evidence="8">
    <location>
        <begin position="870"/>
        <end position="886"/>
    </location>
</feature>
<feature type="domain" description="Ig-like" evidence="9">
    <location>
        <begin position="1579"/>
        <end position="1664"/>
    </location>
</feature>
<dbReference type="Pfam" id="PF25075">
    <property type="entry name" value="DUF7799"/>
    <property type="match status" value="1"/>
</dbReference>
<protein>
    <submittedName>
        <fullName evidence="11">HPt domain-containing protein</fullName>
    </submittedName>
</protein>
<keyword evidence="3" id="KW-0963">Cytoplasm</keyword>
<dbReference type="PANTHER" id="PTHR47633">
    <property type="entry name" value="IMMUNOGLOBULIN"/>
    <property type="match status" value="1"/>
</dbReference>
<feature type="domain" description="Ig-like" evidence="9">
    <location>
        <begin position="1310"/>
        <end position="1400"/>
    </location>
</feature>
<evidence type="ECO:0000259" key="9">
    <source>
        <dbReference type="PROSITE" id="PS50835"/>
    </source>
</evidence>
<dbReference type="InterPro" id="IPR056701">
    <property type="entry name" value="DUF7799"/>
</dbReference>
<feature type="compositionally biased region" description="Low complexity" evidence="8">
    <location>
        <begin position="1074"/>
        <end position="1083"/>
    </location>
</feature>
<dbReference type="CDD" id="cd00176">
    <property type="entry name" value="SPEC"/>
    <property type="match status" value="1"/>
</dbReference>
<dbReference type="SMART" id="SM00150">
    <property type="entry name" value="SPEC"/>
    <property type="match status" value="2"/>
</dbReference>
<keyword evidence="5" id="KW-1015">Disulfide bond</keyword>
<dbReference type="FunFam" id="2.60.40.10:FF:000032">
    <property type="entry name" value="palladin isoform X1"/>
    <property type="match status" value="1"/>
</dbReference>
<evidence type="ECO:0000313" key="11">
    <source>
        <dbReference type="WBParaSite" id="Pan_g22697.t1"/>
    </source>
</evidence>
<feature type="region of interest" description="Disordered" evidence="8">
    <location>
        <begin position="924"/>
        <end position="950"/>
    </location>
</feature>
<dbReference type="Proteomes" id="UP000492821">
    <property type="component" value="Unassembled WGS sequence"/>
</dbReference>
<feature type="region of interest" description="Disordered" evidence="8">
    <location>
        <begin position="712"/>
        <end position="891"/>
    </location>
</feature>
<feature type="compositionally biased region" description="Polar residues" evidence="8">
    <location>
        <begin position="1011"/>
        <end position="1044"/>
    </location>
</feature>
<dbReference type="Pfam" id="PF07679">
    <property type="entry name" value="I-set"/>
    <property type="match status" value="6"/>
</dbReference>
<feature type="domain" description="Ig-like" evidence="9">
    <location>
        <begin position="1206"/>
        <end position="1294"/>
    </location>
</feature>
<dbReference type="InterPro" id="IPR058157">
    <property type="entry name" value="Spectrin_met"/>
</dbReference>
<dbReference type="InterPro" id="IPR003598">
    <property type="entry name" value="Ig_sub2"/>
</dbReference>
<dbReference type="Pfam" id="PF25101">
    <property type="entry name" value="Spectrin_7"/>
    <property type="match status" value="1"/>
</dbReference>
<feature type="region of interest" description="Disordered" evidence="8">
    <location>
        <begin position="1732"/>
        <end position="1752"/>
    </location>
</feature>
<keyword evidence="10" id="KW-1185">Reference proteome</keyword>
<evidence type="ECO:0000256" key="4">
    <source>
        <dbReference type="ARBA" id="ARBA00022737"/>
    </source>
</evidence>
<feature type="domain" description="Ig-like" evidence="9">
    <location>
        <begin position="1899"/>
        <end position="1988"/>
    </location>
</feature>
<reference evidence="11" key="2">
    <citation type="submission" date="2020-10" db="UniProtKB">
        <authorList>
            <consortium name="WormBaseParasite"/>
        </authorList>
    </citation>
    <scope>IDENTIFICATION</scope>
</reference>
<proteinExistence type="inferred from homology"/>
<dbReference type="SMART" id="SM00409">
    <property type="entry name" value="IG"/>
    <property type="match status" value="6"/>
</dbReference>
<dbReference type="InterPro" id="IPR013783">
    <property type="entry name" value="Ig-like_fold"/>
</dbReference>
<feature type="compositionally biased region" description="Basic and acidic residues" evidence="8">
    <location>
        <begin position="936"/>
        <end position="950"/>
    </location>
</feature>
<dbReference type="InterPro" id="IPR018159">
    <property type="entry name" value="Spectrin/alpha-actinin"/>
</dbReference>
<comment type="subcellular location">
    <subcellularLocation>
        <location evidence="1">Cytoplasm</location>
        <location evidence="1">Myofibril</location>
        <location evidence="1">Sarcomere</location>
    </subcellularLocation>
</comment>
<dbReference type="GO" id="GO:0019899">
    <property type="term" value="F:enzyme binding"/>
    <property type="evidence" value="ECO:0007669"/>
    <property type="project" value="UniProtKB-ARBA"/>
</dbReference>
<feature type="region of interest" description="Disordered" evidence="8">
    <location>
        <begin position="1011"/>
        <end position="1092"/>
    </location>
</feature>
<sequence>MAPNADVVSSPDAKPSTTTMSLIGVRSGRDTTIVIAMLKSLGYLELRIDEMHPRLLDFGNDTESAGRLLYGHRDLITKLRSKQDQVEQLLAGADKLVTEQKTEDGVVVYEAMAESLGVAWRELNRQLDLRGYILEDTLRFYDHANKHAQAIGSIHNLLRAAAASGDPQAIANAQAGFNHLLDITAFTVDLGASIIRQVRVLGSLADNAERPAETANACLAIEHILLKLSQEWETIETVWNDEKERLGSVQLQQAPSQASAPSPRIDAKLADQLNSVETWLRHAHSDIAHGQTDQDTLNRLTAEGRQQFEYLGTLIAQAEAQNSEVLVVRGRELQNAVSTFLKSLEERSQLSNRIKTFLSNADTILSQLDKMEQDLSNASAAIAGELAPLAKQKTSAVIDEGQQILAVRRSIQVSDKLVQLTGRLSQIEKLARNRIQTGNKILKTQITNLTTWMKDVAEPFLASSGNVGHDVRSSTEFVTSHRQFIQEVVNKEQEVNTLLNRAHELSTEDRRQLAEFEQRYENLKQTLDARSQLGHNFQQVQRFSQELDSSFQTLSNLFDSNRDFSNRAVSEQMSHVITMVSDTLNQEREQANQFIHDAKTLAAHDVHLNCDAAVDSVRNNVVRHQEVLEEVRQKWQNWERAVVETRTATKTIEEVQMWQVDTFEVIRTLEERADKAVTVEERVDVHERAEEKLQELPVQQQKLDQAHRIVTEKQNEQTRLNIQRAAQQQREAEKRETHKSITEQQSEIRRVNVERAPESQPIPRFDNSRQTVTEQQTEIQRVNISHTPEPRPEPTHKTITEQQSEIQRINHERAPEPQPSPRYDESRNTVTEQQSEIQRVNIERAPQPQPRYDQTYKSVTEQQSEIQRVNIDRTPEPRLEPTHKTITEQQSEIQRVNIDRAPEPPRRADKTHKTITEQQSLQSRFNIQQSPVPQPEPEKRAKTVTEKQNEESLLNIERANRTQRDIENRLKAVQTKVTTTQTVETFHQHDSHQLRQSAPRQIPEVFDAASTKTVESYQQSQQYRQDASPQIPQHYDATSTKTVESYQQQQQYRQSPQVPVHHDAASTRTVESYQQQDSQQFRQDASPRPAQVYDNTSTKTIETFAHHDSQQLLQNAPPQVPQHFDAASTKTVESFQQQQQYRQSPQVPVQHDAASTRTVESYQQQDLQKFRQDAPQQPAKTYDNTTTKTTETYHQHDSQQLRQSAPRLVTELHDAVVDEGARFEFAARVEAEPEPKVKWTKDGIDIKSNVDYRQKFINGVATLSIEETFIEDSAVYTLRVENPLGSAESSARLTVKSKSVLGGQLDEAKPRFVKQLNNVTVTEGETARLDTVVVAVPEPKVTWYKEETLIQEDERIKLEFRGDNVSLVINSAQPTDTGLYKVSAKNEVGETTNFAKIHVSPRKVPPPTAPKPKTPIPEAPAFSPSLVNQTITEGETAVFQVRTIGSPPPKVTWKFKEAPVTLSKTVKIEEESNGWSKLSIENASAVNTGLYTVEAINESGIARSGATLIVSPVDNAPRHGIQQRSVTMIQSEGFWSDGAYTAGTPTPPPVPQHKITTNIEEFHQQDATEVGFSSIANAPDFVRPFQSEYTINEGEKSQIECLLVANPRPKVHWYFNDAPIKSNWQFAEFINIGDTYSIVLSPAKLENAGYYRMEAENIKGKAVTNTVIHVRPRSLIPQPTTKPRKPHTIEHQRVYETFGAVDYNEIVTPKHKTVSESFGEIDYNEVVAPKSQIPQKHAPSTRVTPPPAKRVHVPETHSIQTTQLHESGGYTQERQRQIQNQITNQQYGTYESSTNIGGTPPHFVQTLVSSVTTVGESAKFEGVVTGAPAPEIIWTKDGVTITKQTHPHLEFSNIGGRISLTFPSTDLPDSGKYMCSAKNASGVATSSAQLVVRAKTVAPDFIKRLISEEIVEGERLRWTVRVTGDPAPKVTWLRDGIVIPSCPEVQLVDEGAGHHSMIIEKVQLVDSGQFTCLAENSAGEARSTADLVVRPAGAEPGAFFHVTKVTQERQVKGEEVSRNQTFSIENPRATPTRL</sequence>
<keyword evidence="4" id="KW-0677">Repeat</keyword>
<feature type="region of interest" description="Disordered" evidence="8">
    <location>
        <begin position="2011"/>
        <end position="2034"/>
    </location>
</feature>
<dbReference type="InterPro" id="IPR013098">
    <property type="entry name" value="Ig_I-set"/>
</dbReference>
<dbReference type="WBParaSite" id="Pan_g22697.t1">
    <property type="protein sequence ID" value="Pan_g22697.t1"/>
    <property type="gene ID" value="Pan_g22697"/>
</dbReference>
<accession>A0A7E4VLM8</accession>
<dbReference type="InterPro" id="IPR003599">
    <property type="entry name" value="Ig_sub"/>
</dbReference>
<feature type="compositionally biased region" description="Polar residues" evidence="8">
    <location>
        <begin position="855"/>
        <end position="867"/>
    </location>
</feature>